<evidence type="ECO:0000256" key="1">
    <source>
        <dbReference type="SAM" id="MobiDB-lite"/>
    </source>
</evidence>
<name>A0A9P4U7L5_9PLEO</name>
<keyword evidence="3" id="KW-1185">Reference proteome</keyword>
<feature type="compositionally biased region" description="Basic and acidic residues" evidence="1">
    <location>
        <begin position="13"/>
        <end position="30"/>
    </location>
</feature>
<organism evidence="2 3">
    <name type="scientific">Karstenula rhodostoma CBS 690.94</name>
    <dbReference type="NCBI Taxonomy" id="1392251"/>
    <lineage>
        <taxon>Eukaryota</taxon>
        <taxon>Fungi</taxon>
        <taxon>Dikarya</taxon>
        <taxon>Ascomycota</taxon>
        <taxon>Pezizomycotina</taxon>
        <taxon>Dothideomycetes</taxon>
        <taxon>Pleosporomycetidae</taxon>
        <taxon>Pleosporales</taxon>
        <taxon>Massarineae</taxon>
        <taxon>Didymosphaeriaceae</taxon>
        <taxon>Karstenula</taxon>
    </lineage>
</organism>
<accession>A0A9P4U7L5</accession>
<evidence type="ECO:0000313" key="2">
    <source>
        <dbReference type="EMBL" id="KAF2439147.1"/>
    </source>
</evidence>
<protein>
    <submittedName>
        <fullName evidence="2">Uncharacterized protein</fullName>
    </submittedName>
</protein>
<feature type="region of interest" description="Disordered" evidence="1">
    <location>
        <begin position="1"/>
        <end position="102"/>
    </location>
</feature>
<dbReference type="OrthoDB" id="10505629at2759"/>
<feature type="compositionally biased region" description="Polar residues" evidence="1">
    <location>
        <begin position="72"/>
        <end position="91"/>
    </location>
</feature>
<reference evidence="2" key="1">
    <citation type="journal article" date="2020" name="Stud. Mycol.">
        <title>101 Dothideomycetes genomes: a test case for predicting lifestyles and emergence of pathogens.</title>
        <authorList>
            <person name="Haridas S."/>
            <person name="Albert R."/>
            <person name="Binder M."/>
            <person name="Bloem J."/>
            <person name="Labutti K."/>
            <person name="Salamov A."/>
            <person name="Andreopoulos B."/>
            <person name="Baker S."/>
            <person name="Barry K."/>
            <person name="Bills G."/>
            <person name="Bluhm B."/>
            <person name="Cannon C."/>
            <person name="Castanera R."/>
            <person name="Culley D."/>
            <person name="Daum C."/>
            <person name="Ezra D."/>
            <person name="Gonzalez J."/>
            <person name="Henrissat B."/>
            <person name="Kuo A."/>
            <person name="Liang C."/>
            <person name="Lipzen A."/>
            <person name="Lutzoni F."/>
            <person name="Magnuson J."/>
            <person name="Mondo S."/>
            <person name="Nolan M."/>
            <person name="Ohm R."/>
            <person name="Pangilinan J."/>
            <person name="Park H.-J."/>
            <person name="Ramirez L."/>
            <person name="Alfaro M."/>
            <person name="Sun H."/>
            <person name="Tritt A."/>
            <person name="Yoshinaga Y."/>
            <person name="Zwiers L.-H."/>
            <person name="Turgeon B."/>
            <person name="Goodwin S."/>
            <person name="Spatafora J."/>
            <person name="Crous P."/>
            <person name="Grigoriev I."/>
        </authorList>
    </citation>
    <scope>NUCLEOTIDE SEQUENCE</scope>
    <source>
        <strain evidence="2">CBS 690.94</strain>
    </source>
</reference>
<comment type="caution">
    <text evidence="2">The sequence shown here is derived from an EMBL/GenBank/DDBJ whole genome shotgun (WGS) entry which is preliminary data.</text>
</comment>
<sequence>MPRPKRRAVNAKNRKEEKIDLRERSSHSKDNQTNPDTEEAVNRSSSLSSAPLSAPPSPWLTEGRPSHRDENASSSQEWPKPETSSDQNNGKKPTEVLPPNDDIEIVGSRLGVASSTRVNPATRDQASGHVFLRPAAPTFVPGHRPTNPPAVQHSAALQPVAVTSLAIVPPEQQHELARRIGDYLHPFLTVAERNPIRTIRDVRLASEGYWRQLSYMDNAGPTVVHETHFAPHIQMRAAFLWARNHGMIPYHEMVQLLKLPPGCLTAWVRRWGRG</sequence>
<evidence type="ECO:0000313" key="3">
    <source>
        <dbReference type="Proteomes" id="UP000799764"/>
    </source>
</evidence>
<dbReference type="Proteomes" id="UP000799764">
    <property type="component" value="Unassembled WGS sequence"/>
</dbReference>
<dbReference type="AlphaFoldDB" id="A0A9P4U7L5"/>
<dbReference type="EMBL" id="MU001510">
    <property type="protein sequence ID" value="KAF2439147.1"/>
    <property type="molecule type" value="Genomic_DNA"/>
</dbReference>
<proteinExistence type="predicted"/>
<gene>
    <name evidence="2" type="ORF">P171DRAFT_436487</name>
</gene>